<dbReference type="InterPro" id="IPR001608">
    <property type="entry name" value="Ala_racemase_N"/>
</dbReference>
<proteinExistence type="inferred from homology"/>
<evidence type="ECO:0000256" key="3">
    <source>
        <dbReference type="PIRSR" id="PIRSR004848-1"/>
    </source>
</evidence>
<feature type="modified residue" description="N6-(pyridoxal phosphate)lysine" evidence="2 3">
    <location>
        <position position="45"/>
    </location>
</feature>
<dbReference type="Pfam" id="PF01168">
    <property type="entry name" value="Ala_racemase_N"/>
    <property type="match status" value="1"/>
</dbReference>
<dbReference type="Proteomes" id="UP000641514">
    <property type="component" value="Unassembled WGS sequence"/>
</dbReference>
<evidence type="ECO:0000256" key="4">
    <source>
        <dbReference type="RuleBase" id="RU004514"/>
    </source>
</evidence>
<evidence type="ECO:0000256" key="2">
    <source>
        <dbReference type="HAMAP-Rule" id="MF_02087"/>
    </source>
</evidence>
<evidence type="ECO:0000313" key="7">
    <source>
        <dbReference type="Proteomes" id="UP000641514"/>
    </source>
</evidence>
<organism evidence="6 7">
    <name type="scientific">Hoyosella rhizosphaerae</name>
    <dbReference type="NCBI Taxonomy" id="1755582"/>
    <lineage>
        <taxon>Bacteria</taxon>
        <taxon>Bacillati</taxon>
        <taxon>Actinomycetota</taxon>
        <taxon>Actinomycetes</taxon>
        <taxon>Mycobacteriales</taxon>
        <taxon>Hoyosellaceae</taxon>
        <taxon>Hoyosella</taxon>
    </lineage>
</organism>
<dbReference type="CDD" id="cd00635">
    <property type="entry name" value="PLPDE_III_YBL036c_like"/>
    <property type="match status" value="1"/>
</dbReference>
<comment type="similarity">
    <text evidence="2 4">Belongs to the pyridoxal phosphate-binding protein YggS/PROSC family.</text>
</comment>
<dbReference type="RefSeq" id="WP_268236311.1">
    <property type="nucleotide sequence ID" value="NZ_BMJH01000003.1"/>
</dbReference>
<dbReference type="InterPro" id="IPR029066">
    <property type="entry name" value="PLP-binding_barrel"/>
</dbReference>
<reference evidence="6" key="1">
    <citation type="journal article" date="2014" name="Int. J. Syst. Evol. Microbiol.">
        <title>Complete genome sequence of Corynebacterium casei LMG S-19264T (=DSM 44701T), isolated from a smear-ripened cheese.</title>
        <authorList>
            <consortium name="US DOE Joint Genome Institute (JGI-PGF)"/>
            <person name="Walter F."/>
            <person name="Albersmeier A."/>
            <person name="Kalinowski J."/>
            <person name="Ruckert C."/>
        </authorList>
    </citation>
    <scope>NUCLEOTIDE SEQUENCE</scope>
    <source>
        <strain evidence="6">CGMCC 1.15478</strain>
    </source>
</reference>
<keyword evidence="7" id="KW-1185">Reference proteome</keyword>
<dbReference type="Gene3D" id="3.20.20.10">
    <property type="entry name" value="Alanine racemase"/>
    <property type="match status" value="1"/>
</dbReference>
<accession>A0A916XGV8</accession>
<dbReference type="PIRSF" id="PIRSF004848">
    <property type="entry name" value="YBL036c_PLPDEIII"/>
    <property type="match status" value="1"/>
</dbReference>
<evidence type="ECO:0000313" key="6">
    <source>
        <dbReference type="EMBL" id="GGC70918.1"/>
    </source>
</evidence>
<gene>
    <name evidence="6" type="ORF">GCM10011410_24750</name>
</gene>
<comment type="caution">
    <text evidence="6">The sequence shown here is derived from an EMBL/GenBank/DDBJ whole genome shotgun (WGS) entry which is preliminary data.</text>
</comment>
<dbReference type="GO" id="GO:0030170">
    <property type="term" value="F:pyridoxal phosphate binding"/>
    <property type="evidence" value="ECO:0007669"/>
    <property type="project" value="UniProtKB-UniRule"/>
</dbReference>
<dbReference type="InterPro" id="IPR011078">
    <property type="entry name" value="PyrdxlP_homeostasis"/>
</dbReference>
<keyword evidence="1 2" id="KW-0663">Pyridoxal phosphate</keyword>
<dbReference type="HAMAP" id="MF_02087">
    <property type="entry name" value="PLP_homeostasis"/>
    <property type="match status" value="1"/>
</dbReference>
<evidence type="ECO:0000259" key="5">
    <source>
        <dbReference type="Pfam" id="PF01168"/>
    </source>
</evidence>
<protein>
    <recommendedName>
        <fullName evidence="2">Pyridoxal phosphate homeostasis protein</fullName>
        <shortName evidence="2">PLP homeostasis protein</shortName>
    </recommendedName>
</protein>
<dbReference type="PROSITE" id="PS01211">
    <property type="entry name" value="UPF0001"/>
    <property type="match status" value="1"/>
</dbReference>
<comment type="cofactor">
    <cofactor evidence="3">
        <name>pyridoxal 5'-phosphate</name>
        <dbReference type="ChEBI" id="CHEBI:597326"/>
    </cofactor>
</comment>
<sequence length="248" mass="26487">MSDVLSTERAQFIAESLSAMRTRIAYAAKAAGRSPSDVTLLPVTKYFPATDVHILYRLGCVDFGESKVQEASAKIADFAALAPDARDVSWHMIGRLQRNKANHVARWAAWVHSIDSERLAVALSRGVEAAMHAHERSTRIKVCIQVSLDGDPSRGGVQPMDVHGLADVIATLPGLELAGLMAVPPIAADPEQAFADLQRLHERFVIAFPSATTLSSGMSGDAESAIQHGSTCVRVGTALLGLRPITSP</sequence>
<feature type="domain" description="Alanine racemase N-terminal" evidence="5">
    <location>
        <begin position="17"/>
        <end position="244"/>
    </location>
</feature>
<dbReference type="EMBL" id="BMJH01000003">
    <property type="protein sequence ID" value="GGC70918.1"/>
    <property type="molecule type" value="Genomic_DNA"/>
</dbReference>
<dbReference type="PANTHER" id="PTHR10146">
    <property type="entry name" value="PROLINE SYNTHETASE CO-TRANSCRIBED BACTERIAL HOMOLOG PROTEIN"/>
    <property type="match status" value="1"/>
</dbReference>
<reference evidence="6" key="2">
    <citation type="submission" date="2020-09" db="EMBL/GenBank/DDBJ databases">
        <authorList>
            <person name="Sun Q."/>
            <person name="Zhou Y."/>
        </authorList>
    </citation>
    <scope>NUCLEOTIDE SEQUENCE</scope>
    <source>
        <strain evidence="6">CGMCC 1.15478</strain>
    </source>
</reference>
<dbReference type="PANTHER" id="PTHR10146:SF14">
    <property type="entry name" value="PYRIDOXAL PHOSPHATE HOMEOSTASIS PROTEIN"/>
    <property type="match status" value="1"/>
</dbReference>
<dbReference type="SUPFAM" id="SSF51419">
    <property type="entry name" value="PLP-binding barrel"/>
    <property type="match status" value="1"/>
</dbReference>
<comment type="function">
    <text evidence="2">Pyridoxal 5'-phosphate (PLP)-binding protein, which is involved in PLP homeostasis.</text>
</comment>
<dbReference type="AlphaFoldDB" id="A0A916XGV8"/>
<evidence type="ECO:0000256" key="1">
    <source>
        <dbReference type="ARBA" id="ARBA00022898"/>
    </source>
</evidence>
<name>A0A916XGV8_9ACTN</name>
<dbReference type="NCBIfam" id="TIGR00044">
    <property type="entry name" value="YggS family pyridoxal phosphate-dependent enzyme"/>
    <property type="match status" value="1"/>
</dbReference>